<name>A0A427AC46_ENSVE</name>
<organism evidence="2 3">
    <name type="scientific">Ensete ventricosum</name>
    <name type="common">Abyssinian banana</name>
    <name type="synonym">Musa ensete</name>
    <dbReference type="NCBI Taxonomy" id="4639"/>
    <lineage>
        <taxon>Eukaryota</taxon>
        <taxon>Viridiplantae</taxon>
        <taxon>Streptophyta</taxon>
        <taxon>Embryophyta</taxon>
        <taxon>Tracheophyta</taxon>
        <taxon>Spermatophyta</taxon>
        <taxon>Magnoliopsida</taxon>
        <taxon>Liliopsida</taxon>
        <taxon>Zingiberales</taxon>
        <taxon>Musaceae</taxon>
        <taxon>Ensete</taxon>
    </lineage>
</organism>
<dbReference type="AlphaFoldDB" id="A0A427AC46"/>
<accession>A0A427AC46</accession>
<reference evidence="2 3" key="1">
    <citation type="journal article" date="2014" name="Agronomy (Basel)">
        <title>A Draft Genome Sequence for Ensete ventricosum, the Drought-Tolerant Tree Against Hunger.</title>
        <authorList>
            <person name="Harrison J."/>
            <person name="Moore K.A."/>
            <person name="Paszkiewicz K."/>
            <person name="Jones T."/>
            <person name="Grant M."/>
            <person name="Ambacheew D."/>
            <person name="Muzemil S."/>
            <person name="Studholme D.J."/>
        </authorList>
    </citation>
    <scope>NUCLEOTIDE SEQUENCE [LARGE SCALE GENOMIC DNA]</scope>
</reference>
<evidence type="ECO:0000256" key="1">
    <source>
        <dbReference type="SAM" id="MobiDB-lite"/>
    </source>
</evidence>
<sequence>MFGRCCRKLTESSPEVYQEVHREFTDRLLGAHREFTGRMLGVRQEFVEGNQELAKSSLEGCREFIGMIGSESRCCLRGRGGHMHVVCMQRWLVVARPPAGAAGHGLATYKGRPAMARPLGAVAHKGLLPVASPVASMGDGAGHRGDRPLAGRLPTAKGSRRLCRGSGGDDAMRVKEGWGIFLRKR</sequence>
<evidence type="ECO:0000313" key="3">
    <source>
        <dbReference type="Proteomes" id="UP000287651"/>
    </source>
</evidence>
<comment type="caution">
    <text evidence="2">The sequence shown here is derived from an EMBL/GenBank/DDBJ whole genome shotgun (WGS) entry which is preliminary data.</text>
</comment>
<evidence type="ECO:0000313" key="2">
    <source>
        <dbReference type="EMBL" id="RRT73776.1"/>
    </source>
</evidence>
<dbReference type="Proteomes" id="UP000287651">
    <property type="component" value="Unassembled WGS sequence"/>
</dbReference>
<feature type="region of interest" description="Disordered" evidence="1">
    <location>
        <begin position="138"/>
        <end position="167"/>
    </location>
</feature>
<dbReference type="EMBL" id="AMZH03002989">
    <property type="protein sequence ID" value="RRT73776.1"/>
    <property type="molecule type" value="Genomic_DNA"/>
</dbReference>
<gene>
    <name evidence="2" type="ORF">B296_00027394</name>
</gene>
<protein>
    <submittedName>
        <fullName evidence="2">Uncharacterized protein</fullName>
    </submittedName>
</protein>
<proteinExistence type="predicted"/>